<feature type="chain" id="PRO_5039090347" evidence="1">
    <location>
        <begin position="27"/>
        <end position="479"/>
    </location>
</feature>
<dbReference type="CDD" id="cd00995">
    <property type="entry name" value="PBP2_NikA_DppA_OppA_like"/>
    <property type="match status" value="1"/>
</dbReference>
<dbReference type="EMBL" id="CP007155">
    <property type="protein sequence ID" value="AHH97056.1"/>
    <property type="molecule type" value="Genomic_DNA"/>
</dbReference>
<proteinExistence type="predicted"/>
<sequence>MRLRVLAAPVLALLLLSGCTSTVSQPGVLTAGLREPATLLPAEVRDQAGRLVTSALWTPLADYDPASGKLTPRAAESITSTDQVHWVVRLRPGGRFHDGTPVTAKSYVDTWQAISASHWATAALLADTLRAKEITAPDDTTIALTLERPFGQVPAVLSAPGLVPLPASVLTSHDWAGFARQPVGNGPFRLTAPWRPGQGGTLVRVADVPGKAHEVDLRVGDPSAQYDQVKAGELDLATEVPGDRHGAMHTDFPDRHAMWALPEATYLAFPVADKRFEDPTVRHGFALAVDRAKLAAGPLGSQVDPARGVLPPADSPGPAGDACRACVFDGAAAKALVSQSGFTGAATVRVAAGDQVWAKPMGEQVHGVLGVPVTIADADGPFALTVSLASPSPHELFAAIAKATGYADEGFADLLAAADGAGSPEELGRACRVVEAQLVRDLPAVPLWTAHGHAVWSERLHDVAATPFGGIGLAGVSVA</sequence>
<dbReference type="GO" id="GO:0015833">
    <property type="term" value="P:peptide transport"/>
    <property type="evidence" value="ECO:0007669"/>
    <property type="project" value="TreeGrafter"/>
</dbReference>
<dbReference type="PANTHER" id="PTHR30290">
    <property type="entry name" value="PERIPLASMIC BINDING COMPONENT OF ABC TRANSPORTER"/>
    <property type="match status" value="1"/>
</dbReference>
<dbReference type="STRING" id="1449976.KALB_3692"/>
<dbReference type="PANTHER" id="PTHR30290:SF83">
    <property type="entry name" value="ABC TRANSPORTER SUBSTRATE-BINDING PROTEIN"/>
    <property type="match status" value="1"/>
</dbReference>
<evidence type="ECO:0000256" key="1">
    <source>
        <dbReference type="SAM" id="SignalP"/>
    </source>
</evidence>
<dbReference type="PIRSF" id="PIRSF002741">
    <property type="entry name" value="MppA"/>
    <property type="match status" value="1"/>
</dbReference>
<feature type="signal peptide" evidence="1">
    <location>
        <begin position="1"/>
        <end position="26"/>
    </location>
</feature>
<dbReference type="GO" id="GO:0043190">
    <property type="term" value="C:ATP-binding cassette (ABC) transporter complex"/>
    <property type="evidence" value="ECO:0007669"/>
    <property type="project" value="InterPro"/>
</dbReference>
<dbReference type="PATRIC" id="fig|1449976.3.peg.3718"/>
<dbReference type="InterPro" id="IPR039424">
    <property type="entry name" value="SBP_5"/>
</dbReference>
<feature type="domain" description="Solute-binding protein family 5" evidence="2">
    <location>
        <begin position="69"/>
        <end position="363"/>
    </location>
</feature>
<evidence type="ECO:0000313" key="4">
    <source>
        <dbReference type="Proteomes" id="UP000019225"/>
    </source>
</evidence>
<keyword evidence="4" id="KW-1185">Reference proteome</keyword>
<dbReference type="Pfam" id="PF00496">
    <property type="entry name" value="SBP_bac_5"/>
    <property type="match status" value="1"/>
</dbReference>
<dbReference type="Gene3D" id="3.10.105.10">
    <property type="entry name" value="Dipeptide-binding Protein, Domain 3"/>
    <property type="match status" value="1"/>
</dbReference>
<protein>
    <submittedName>
        <fullName evidence="3">Dipeptide/oligopeptide ABC transporter periplasmic protein</fullName>
    </submittedName>
</protein>
<dbReference type="Gene3D" id="3.40.190.10">
    <property type="entry name" value="Periplasmic binding protein-like II"/>
    <property type="match status" value="1"/>
</dbReference>
<dbReference type="GO" id="GO:0042597">
    <property type="term" value="C:periplasmic space"/>
    <property type="evidence" value="ECO:0007669"/>
    <property type="project" value="UniProtKB-ARBA"/>
</dbReference>
<gene>
    <name evidence="3" type="ORF">KALB_3692</name>
</gene>
<dbReference type="InterPro" id="IPR030678">
    <property type="entry name" value="Peptide/Ni-bd"/>
</dbReference>
<dbReference type="KEGG" id="kal:KALB_3692"/>
<dbReference type="GO" id="GO:1904680">
    <property type="term" value="F:peptide transmembrane transporter activity"/>
    <property type="evidence" value="ECO:0007669"/>
    <property type="project" value="TreeGrafter"/>
</dbReference>
<dbReference type="Proteomes" id="UP000019225">
    <property type="component" value="Chromosome"/>
</dbReference>
<evidence type="ECO:0000259" key="2">
    <source>
        <dbReference type="Pfam" id="PF00496"/>
    </source>
</evidence>
<keyword evidence="1" id="KW-0732">Signal</keyword>
<evidence type="ECO:0000313" key="3">
    <source>
        <dbReference type="EMBL" id="AHH97056.1"/>
    </source>
</evidence>
<dbReference type="AlphaFoldDB" id="W5W919"/>
<reference evidence="3 4" key="1">
    <citation type="journal article" date="2014" name="BMC Genomics">
        <title>Complete genome sequence of producer of the glycopeptide antibiotic Aculeximycin Kutzneria albida DSM 43870T, a representative of minor genus of Pseudonocardiaceae.</title>
        <authorList>
            <person name="Rebets Y."/>
            <person name="Tokovenko B."/>
            <person name="Lushchyk I."/>
            <person name="Ruckert C."/>
            <person name="Zaburannyi N."/>
            <person name="Bechthold A."/>
            <person name="Kalinowski J."/>
            <person name="Luzhetskyy A."/>
        </authorList>
    </citation>
    <scope>NUCLEOTIDE SEQUENCE [LARGE SCALE GENOMIC DNA]</scope>
    <source>
        <strain evidence="3">DSM 43870</strain>
    </source>
</reference>
<organism evidence="3 4">
    <name type="scientific">Kutzneria albida DSM 43870</name>
    <dbReference type="NCBI Taxonomy" id="1449976"/>
    <lineage>
        <taxon>Bacteria</taxon>
        <taxon>Bacillati</taxon>
        <taxon>Actinomycetota</taxon>
        <taxon>Actinomycetes</taxon>
        <taxon>Pseudonocardiales</taxon>
        <taxon>Pseudonocardiaceae</taxon>
        <taxon>Kutzneria</taxon>
    </lineage>
</organism>
<dbReference type="PROSITE" id="PS51257">
    <property type="entry name" value="PROKAR_LIPOPROTEIN"/>
    <property type="match status" value="1"/>
</dbReference>
<dbReference type="InterPro" id="IPR000914">
    <property type="entry name" value="SBP_5_dom"/>
</dbReference>
<dbReference type="OrthoDB" id="9046151at2"/>
<name>W5W919_9PSEU</name>
<dbReference type="SUPFAM" id="SSF53850">
    <property type="entry name" value="Periplasmic binding protein-like II"/>
    <property type="match status" value="1"/>
</dbReference>
<dbReference type="HOGENOM" id="CLU_573232_0_0_11"/>
<dbReference type="eggNOG" id="COG4166">
    <property type="taxonomic scope" value="Bacteria"/>
</dbReference>
<dbReference type="RefSeq" id="WP_025357164.1">
    <property type="nucleotide sequence ID" value="NZ_CP007155.1"/>
</dbReference>
<accession>W5W919</accession>